<organism evidence="1">
    <name type="scientific">Tanacetum cinerariifolium</name>
    <name type="common">Dalmatian daisy</name>
    <name type="synonym">Chrysanthemum cinerariifolium</name>
    <dbReference type="NCBI Taxonomy" id="118510"/>
    <lineage>
        <taxon>Eukaryota</taxon>
        <taxon>Viridiplantae</taxon>
        <taxon>Streptophyta</taxon>
        <taxon>Embryophyta</taxon>
        <taxon>Tracheophyta</taxon>
        <taxon>Spermatophyta</taxon>
        <taxon>Magnoliopsida</taxon>
        <taxon>eudicotyledons</taxon>
        <taxon>Gunneridae</taxon>
        <taxon>Pentapetalae</taxon>
        <taxon>asterids</taxon>
        <taxon>campanulids</taxon>
        <taxon>Asterales</taxon>
        <taxon>Asteraceae</taxon>
        <taxon>Asteroideae</taxon>
        <taxon>Anthemideae</taxon>
        <taxon>Anthemidinae</taxon>
        <taxon>Tanacetum</taxon>
    </lineage>
</organism>
<protein>
    <submittedName>
        <fullName evidence="1">Uncharacterized protein</fullName>
    </submittedName>
</protein>
<comment type="caution">
    <text evidence="1">The sequence shown here is derived from an EMBL/GenBank/DDBJ whole genome shotgun (WGS) entry which is preliminary data.</text>
</comment>
<proteinExistence type="predicted"/>
<gene>
    <name evidence="1" type="ORF">Tci_882711</name>
</gene>
<sequence>GWADAPGPVSSSRPEGAVAVTQHYPHGARCTSVGNGSDEVDFAIAIHVGGPQVVGVAADVVRERGLKSTIAVAQQYAGIVRAVISLFTSFVTRTSGLLSPLTSATASFLAPIPPVPKAVTGWKVPLPLPSNTLTKPGL</sequence>
<reference evidence="1" key="1">
    <citation type="journal article" date="2019" name="Sci. Rep.">
        <title>Draft genome of Tanacetum cinerariifolium, the natural source of mosquito coil.</title>
        <authorList>
            <person name="Yamashiro T."/>
            <person name="Shiraishi A."/>
            <person name="Satake H."/>
            <person name="Nakayama K."/>
        </authorList>
    </citation>
    <scope>NUCLEOTIDE SEQUENCE</scope>
</reference>
<dbReference type="AlphaFoldDB" id="A0A699TJ82"/>
<evidence type="ECO:0000313" key="1">
    <source>
        <dbReference type="EMBL" id="GFD10742.1"/>
    </source>
</evidence>
<feature type="non-terminal residue" evidence="1">
    <location>
        <position position="1"/>
    </location>
</feature>
<dbReference type="EMBL" id="BKCJ011254315">
    <property type="protein sequence ID" value="GFD10742.1"/>
    <property type="molecule type" value="Genomic_DNA"/>
</dbReference>
<name>A0A699TJ82_TANCI</name>
<accession>A0A699TJ82</accession>